<keyword evidence="1" id="KW-0812">Transmembrane</keyword>
<keyword evidence="1" id="KW-0472">Membrane</keyword>
<evidence type="ECO:0000256" key="1">
    <source>
        <dbReference type="SAM" id="Phobius"/>
    </source>
</evidence>
<keyword evidence="1" id="KW-1133">Transmembrane helix</keyword>
<evidence type="ECO:0008006" key="4">
    <source>
        <dbReference type="Google" id="ProtNLM"/>
    </source>
</evidence>
<keyword evidence="3" id="KW-1185">Reference proteome</keyword>
<dbReference type="PANTHER" id="PTHR48220:SF1">
    <property type="entry name" value="VACUOLAR PROTEIN SORTING-ASSOCIATED PROTEIN 62-RELATED"/>
    <property type="match status" value="1"/>
</dbReference>
<dbReference type="EMBL" id="LN649230">
    <property type="protein sequence ID" value="CEI60413.1"/>
    <property type="molecule type" value="Genomic_DNA"/>
</dbReference>
<evidence type="ECO:0000313" key="3">
    <source>
        <dbReference type="Proteomes" id="UP000245910"/>
    </source>
</evidence>
<dbReference type="GO" id="GO:0006623">
    <property type="term" value="P:protein targeting to vacuole"/>
    <property type="evidence" value="ECO:0007669"/>
    <property type="project" value="TreeGrafter"/>
</dbReference>
<dbReference type="STRING" id="56646.A0A2L2SZJ2"/>
<dbReference type="InterPro" id="IPR053102">
    <property type="entry name" value="VPS_Associated"/>
</dbReference>
<proteinExistence type="predicted"/>
<dbReference type="Proteomes" id="UP000245910">
    <property type="component" value="Chromosome II"/>
</dbReference>
<name>A0A2L2SZJ2_9HYPO</name>
<organism evidence="2 3">
    <name type="scientific">Fusarium venenatum</name>
    <dbReference type="NCBI Taxonomy" id="56646"/>
    <lineage>
        <taxon>Eukaryota</taxon>
        <taxon>Fungi</taxon>
        <taxon>Dikarya</taxon>
        <taxon>Ascomycota</taxon>
        <taxon>Pezizomycotina</taxon>
        <taxon>Sordariomycetes</taxon>
        <taxon>Hypocreomycetidae</taxon>
        <taxon>Hypocreales</taxon>
        <taxon>Nectriaceae</taxon>
        <taxon>Fusarium</taxon>
    </lineage>
</organism>
<sequence length="436" mass="49074">MNHLTCSSRSMRGLVFIFLAVQVYFPFVSSKPAPVQAARSSILNDTALTVPEYIARHAPLVYLHSDDPFLPADILTHIRHTTPMIDRKPIPDLPELDLDNLAILNDIPVHGDQVVALTSNDNVTALPSWLLGEAPDHTGRIANSTPCIVLLVERSQRDVDAYFFYFYSYDQGANITQVLPPLDSLAGGMADGMHYGDHVGDWEHNLVRFRDGKPTGIYYSQHSSGAAYNWNEEGLSLRNDRPLVFSAWGSHANYASSGDHVHDKALYDWCDAGKLWDPVLSAYFYHMDPTTFKLTHLSPPGSTSPPTTNYTSFFYFTGIWGDEEYPENHPNQRKVPYFGLKRYVAGPQGPIWKGLVRKGLFPDDPEPKKLIQYVVGAFMTLYPCCLRGWRVWIFLAVLIGVIASLVLGIKRGVRRYRARRLGYKRVDTEIPLSNLS</sequence>
<dbReference type="PANTHER" id="PTHR48220">
    <property type="match status" value="1"/>
</dbReference>
<evidence type="ECO:0000313" key="2">
    <source>
        <dbReference type="EMBL" id="CEI60413.1"/>
    </source>
</evidence>
<dbReference type="AlphaFoldDB" id="A0A2L2SZJ2"/>
<dbReference type="InterPro" id="IPR009291">
    <property type="entry name" value="Vps62"/>
</dbReference>
<accession>A0A2L2SZJ2</accession>
<dbReference type="GO" id="GO:0000329">
    <property type="term" value="C:fungal-type vacuole membrane"/>
    <property type="evidence" value="ECO:0007669"/>
    <property type="project" value="TreeGrafter"/>
</dbReference>
<reference evidence="3" key="1">
    <citation type="submission" date="2014-10" db="EMBL/GenBank/DDBJ databases">
        <authorList>
            <person name="King R."/>
        </authorList>
    </citation>
    <scope>NUCLEOTIDE SEQUENCE [LARGE SCALE GENOMIC DNA]</scope>
    <source>
        <strain evidence="3">A3/5</strain>
    </source>
</reference>
<feature type="transmembrane region" description="Helical" evidence="1">
    <location>
        <begin position="389"/>
        <end position="409"/>
    </location>
</feature>
<protein>
    <recommendedName>
        <fullName evidence="4">Vacuolar protein sorting-associated protein 62</fullName>
    </recommendedName>
</protein>
<dbReference type="Pfam" id="PF06101">
    <property type="entry name" value="Vps62"/>
    <property type="match status" value="1"/>
</dbReference>